<accession>A0A4Q8PF87</accession>
<evidence type="ECO:0000313" key="2">
    <source>
        <dbReference type="EMBL" id="TAD31999.1"/>
    </source>
</evidence>
<protein>
    <submittedName>
        <fullName evidence="2">Uncharacterized protein</fullName>
    </submittedName>
</protein>
<dbReference type="AlphaFoldDB" id="A0A4Q8PF87"/>
<name>A0A4Q8PF87_SALET</name>
<organism evidence="2 3">
    <name type="scientific">Salmonella enterica subsp. enterica serovar Brancaster</name>
    <dbReference type="NCBI Taxonomy" id="2511819"/>
    <lineage>
        <taxon>Bacteria</taxon>
        <taxon>Pseudomonadati</taxon>
        <taxon>Pseudomonadota</taxon>
        <taxon>Gammaproteobacteria</taxon>
        <taxon>Enterobacterales</taxon>
        <taxon>Enterobacteriaceae</taxon>
        <taxon>Salmonella</taxon>
    </lineage>
</organism>
<dbReference type="Proteomes" id="UP000291398">
    <property type="component" value="Unassembled WGS sequence"/>
</dbReference>
<evidence type="ECO:0000313" key="3">
    <source>
        <dbReference type="Proteomes" id="UP000291398"/>
    </source>
</evidence>
<sequence length="363" mass="38620">MQRILLQLILVIISGFWCIALQCAEVRTDIEYNSQIISQLDSITGPMTGDPRLDDIHTPLPTNIHILSSCTKSGGGGEGGCGIQGVIPNELESTLEFDSSTSFINTTALDNGITYIFTGETVKATAHANCTANQASNSAICVWDKSFSLPLTLLTKQNGITINQQNLTVSVIPGGGNNDTNQYSSLSGHIILDESANSYTGYEPETSGIENLKLKWTVTVTEDVNGDVGTTWNGSLVLNGSPASTLHRYLPPEIVDASFSENTIVHSTEVAMTGAKNNVELASVYLYHGNTPCDDTSLCNSSLNKTSVALVCHDLNAQLAFSSTCNASDTTHCLNGKVGTINGTWGKVSIDTTCAITVLIPYE</sequence>
<dbReference type="RefSeq" id="WP_061424631.1">
    <property type="nucleotide sequence ID" value="NZ_CP036166.1"/>
</dbReference>
<reference evidence="2 3" key="1">
    <citation type="submission" date="2018-04" db="EMBL/GenBank/DDBJ databases">
        <title>Comparative genomic analysis of various Salmonella enterica serotypes in Singapore.</title>
        <authorList>
            <person name="Kohli G.S."/>
            <person name="Zwe Y.H."/>
            <person name="Ding Y."/>
            <person name="Givskov M."/>
            <person name="Liang Y."/>
        </authorList>
    </citation>
    <scope>NUCLEOTIDE SEQUENCE [LARGE SCALE GENOMIC DNA]</scope>
    <source>
        <strain evidence="3">sg_m29</strain>
        <strain evidence="2">Sg_m29</strain>
    </source>
</reference>
<dbReference type="EMBL" id="AAMJTU010000003">
    <property type="protein sequence ID" value="EDI0826684.1"/>
    <property type="molecule type" value="Genomic_DNA"/>
</dbReference>
<comment type="caution">
    <text evidence="2">The sequence shown here is derived from an EMBL/GenBank/DDBJ whole genome shotgun (WGS) entry which is preliminary data.</text>
</comment>
<evidence type="ECO:0000313" key="1">
    <source>
        <dbReference type="EMBL" id="EDI0826684.1"/>
    </source>
</evidence>
<reference evidence="1" key="2">
    <citation type="submission" date="2018-07" db="EMBL/GenBank/DDBJ databases">
        <authorList>
            <person name="Ashton P.M."/>
            <person name="Dallman T."/>
            <person name="Nair S."/>
            <person name="De Pinna E."/>
            <person name="Peters T."/>
            <person name="Grant K."/>
        </authorList>
    </citation>
    <scope>NUCLEOTIDE SEQUENCE</scope>
    <source>
        <strain evidence="1">348754</strain>
    </source>
</reference>
<dbReference type="EMBL" id="QAUO01000027">
    <property type="protein sequence ID" value="TAD31999.1"/>
    <property type="molecule type" value="Genomic_DNA"/>
</dbReference>
<proteinExistence type="predicted"/>
<gene>
    <name evidence="1" type="ORF">CC874_02690</name>
    <name evidence="2" type="ORF">DBZ80_11405</name>
</gene>